<dbReference type="KEGG" id="dpx:DAPPUDRAFT_306149"/>
<keyword evidence="2" id="KW-1185">Reference proteome</keyword>
<evidence type="ECO:0000313" key="1">
    <source>
        <dbReference type="EMBL" id="EFX76474.1"/>
    </source>
</evidence>
<accession>E9GVT1</accession>
<organism evidence="1 2">
    <name type="scientific">Daphnia pulex</name>
    <name type="common">Water flea</name>
    <dbReference type="NCBI Taxonomy" id="6669"/>
    <lineage>
        <taxon>Eukaryota</taxon>
        <taxon>Metazoa</taxon>
        <taxon>Ecdysozoa</taxon>
        <taxon>Arthropoda</taxon>
        <taxon>Crustacea</taxon>
        <taxon>Branchiopoda</taxon>
        <taxon>Diplostraca</taxon>
        <taxon>Cladocera</taxon>
        <taxon>Anomopoda</taxon>
        <taxon>Daphniidae</taxon>
        <taxon>Daphnia</taxon>
    </lineage>
</organism>
<dbReference type="AlphaFoldDB" id="E9GVT1"/>
<dbReference type="Proteomes" id="UP000000305">
    <property type="component" value="Unassembled WGS sequence"/>
</dbReference>
<protein>
    <submittedName>
        <fullName evidence="1">Uncharacterized protein</fullName>
    </submittedName>
</protein>
<evidence type="ECO:0000313" key="2">
    <source>
        <dbReference type="Proteomes" id="UP000000305"/>
    </source>
</evidence>
<reference evidence="1 2" key="1">
    <citation type="journal article" date="2011" name="Science">
        <title>The ecoresponsive genome of Daphnia pulex.</title>
        <authorList>
            <person name="Colbourne J.K."/>
            <person name="Pfrender M.E."/>
            <person name="Gilbert D."/>
            <person name="Thomas W.K."/>
            <person name="Tucker A."/>
            <person name="Oakley T.H."/>
            <person name="Tokishita S."/>
            <person name="Aerts A."/>
            <person name="Arnold G.J."/>
            <person name="Basu M.K."/>
            <person name="Bauer D.J."/>
            <person name="Caceres C.E."/>
            <person name="Carmel L."/>
            <person name="Casola C."/>
            <person name="Choi J.H."/>
            <person name="Detter J.C."/>
            <person name="Dong Q."/>
            <person name="Dusheyko S."/>
            <person name="Eads B.D."/>
            <person name="Frohlich T."/>
            <person name="Geiler-Samerotte K.A."/>
            <person name="Gerlach D."/>
            <person name="Hatcher P."/>
            <person name="Jogdeo S."/>
            <person name="Krijgsveld J."/>
            <person name="Kriventseva E.V."/>
            <person name="Kultz D."/>
            <person name="Laforsch C."/>
            <person name="Lindquist E."/>
            <person name="Lopez J."/>
            <person name="Manak J.R."/>
            <person name="Muller J."/>
            <person name="Pangilinan J."/>
            <person name="Patwardhan R.P."/>
            <person name="Pitluck S."/>
            <person name="Pritham E.J."/>
            <person name="Rechtsteiner A."/>
            <person name="Rho M."/>
            <person name="Rogozin I.B."/>
            <person name="Sakarya O."/>
            <person name="Salamov A."/>
            <person name="Schaack S."/>
            <person name="Shapiro H."/>
            <person name="Shiga Y."/>
            <person name="Skalitzky C."/>
            <person name="Smith Z."/>
            <person name="Souvorov A."/>
            <person name="Sung W."/>
            <person name="Tang Z."/>
            <person name="Tsuchiya D."/>
            <person name="Tu H."/>
            <person name="Vos H."/>
            <person name="Wang M."/>
            <person name="Wolf Y.I."/>
            <person name="Yamagata H."/>
            <person name="Yamada T."/>
            <person name="Ye Y."/>
            <person name="Shaw J.R."/>
            <person name="Andrews J."/>
            <person name="Crease T.J."/>
            <person name="Tang H."/>
            <person name="Lucas S.M."/>
            <person name="Robertson H.M."/>
            <person name="Bork P."/>
            <person name="Koonin E.V."/>
            <person name="Zdobnov E.M."/>
            <person name="Grigoriev I.V."/>
            <person name="Lynch M."/>
            <person name="Boore J.L."/>
        </authorList>
    </citation>
    <scope>NUCLEOTIDE SEQUENCE [LARGE SCALE GENOMIC DNA]</scope>
</reference>
<dbReference type="EMBL" id="GL732568">
    <property type="protein sequence ID" value="EFX76474.1"/>
    <property type="molecule type" value="Genomic_DNA"/>
</dbReference>
<name>E9GVT1_DAPPU</name>
<dbReference type="InParanoid" id="E9GVT1"/>
<proteinExistence type="predicted"/>
<gene>
    <name evidence="1" type="ORF">DAPPUDRAFT_306149</name>
</gene>
<sequence length="56" mass="6266">MAFLNVSFYECGINLIFAQQGCSVADSISLLFLKNCPILFFCALRISKLPMINECN</sequence>
<dbReference type="HOGENOM" id="CLU_3016315_0_0_1"/>